<feature type="transmembrane region" description="Helical" evidence="6">
    <location>
        <begin position="276"/>
        <end position="300"/>
    </location>
</feature>
<keyword evidence="2 6" id="KW-0812">Transmembrane</keyword>
<dbReference type="Pfam" id="PF12796">
    <property type="entry name" value="Ank_2"/>
    <property type="match status" value="2"/>
</dbReference>
<dbReference type="InterPro" id="IPR036770">
    <property type="entry name" value="Ankyrin_rpt-contain_sf"/>
</dbReference>
<keyword evidence="4 6" id="KW-0472">Membrane</keyword>
<dbReference type="PROSITE" id="PS50088">
    <property type="entry name" value="ANK_REPEAT"/>
    <property type="match status" value="5"/>
</dbReference>
<keyword evidence="5" id="KW-0040">ANK repeat</keyword>
<protein>
    <recommendedName>
        <fullName evidence="7">Major facilitator superfamily (MFS) profile domain-containing protein</fullName>
    </recommendedName>
</protein>
<feature type="transmembrane region" description="Helical" evidence="6">
    <location>
        <begin position="47"/>
        <end position="69"/>
    </location>
</feature>
<dbReference type="InterPro" id="IPR036259">
    <property type="entry name" value="MFS_trans_sf"/>
</dbReference>
<feature type="transmembrane region" description="Helical" evidence="6">
    <location>
        <begin position="320"/>
        <end position="339"/>
    </location>
</feature>
<keyword evidence="3 6" id="KW-1133">Transmembrane helix</keyword>
<feature type="repeat" description="ANK" evidence="5">
    <location>
        <begin position="526"/>
        <end position="558"/>
    </location>
</feature>
<dbReference type="PANTHER" id="PTHR23502:SF49">
    <property type="entry name" value="MAJOR FACILITATOR SUPERFAMILY (MFS) PROFILE DOMAIN-CONTAINING PROTEIN"/>
    <property type="match status" value="1"/>
</dbReference>
<accession>A0A1Q5TJM7</accession>
<gene>
    <name evidence="8" type="ORF">PENSUB_7880</name>
</gene>
<comment type="subcellular location">
    <subcellularLocation>
        <location evidence="1">Membrane</location>
        <topology evidence="1">Multi-pass membrane protein</topology>
    </subcellularLocation>
</comment>
<feature type="transmembrane region" description="Helical" evidence="6">
    <location>
        <begin position="385"/>
        <end position="405"/>
    </location>
</feature>
<dbReference type="PROSITE" id="PS50297">
    <property type="entry name" value="ANK_REP_REGION"/>
    <property type="match status" value="5"/>
</dbReference>
<evidence type="ECO:0000256" key="3">
    <source>
        <dbReference type="ARBA" id="ARBA00022989"/>
    </source>
</evidence>
<dbReference type="Pfam" id="PF13637">
    <property type="entry name" value="Ank_4"/>
    <property type="match status" value="1"/>
</dbReference>
<comment type="caution">
    <text evidence="8">The sequence shown here is derived from an EMBL/GenBank/DDBJ whole genome shotgun (WGS) entry which is preliminary data.</text>
</comment>
<feature type="domain" description="Major facilitator superfamily (MFS) profile" evidence="7">
    <location>
        <begin position="49"/>
        <end position="474"/>
    </location>
</feature>
<sequence>MWRFWFRRDVVENSGEKSEITLDPEYMVKWDANDQLNPQNWPVSFKWWVTFQLGMLALAGSLGSSIITPADNIIAEYVGVSSEVAVLDVSLYLVGFVFGPIIWAPVSEIWGRRVSILPPVFCQALLAIGTARSTNAASVYCTRFFAGFFGSAPISNVIAALGDIWSRETRGVAVSLYAVAVNGGPAIGPVIGAAIILNPRLDWRWCSYILAIWVFVTFIMAYFFLPEMYPLVLLKRKAQTLRKERNDPRYFHPHEHIQLDVHSIVTKQLSRPMKMLFTEPIVTCIAIYASFVYGVMYLTLEVFPIVFQEIRGWNPLIGSLPFLALLIGVISSVGLNIWNQYRYNRIAKAANGQAVPEARLPPMAFGSVFFVIGAFWFAWTAEPPHHWILPCLAALFIGVGFNCIFQQCLNFLVDVYGIYAASSTAAVTFLRSIMAAGLPLAARPMIQALGVGPGVSIIGAVAAGLDELIEPLARWIQQSPIIPEYEGWTPLHQAIGHANEADGTANQRMVKALVRAGSEISTQDQHGRTALHLACDRDANGIIRFLLDHGADPSAMDHCHETPLHEACGKNLHTLFDADRDPSPRDMSLKVNPESAVRMLLEAGADPCVRNKNGFAVLHKAVAHDVANCMRLFLEFGADIALRDANGRTPFMLAALYGSHRCLQILLSAGSKVGDRDNDGCTALHLAALAGRESSARRLIKLGLYVSARDNRGNTPMRYAFQHGRGEVMRILEETRTRRVKRAMERMRSKRW</sequence>
<name>A0A1Q5TJM7_9EURO</name>
<feature type="repeat" description="ANK" evidence="5">
    <location>
        <begin position="613"/>
        <end position="645"/>
    </location>
</feature>
<dbReference type="PANTHER" id="PTHR23502">
    <property type="entry name" value="MAJOR FACILITATOR SUPERFAMILY"/>
    <property type="match status" value="1"/>
</dbReference>
<feature type="transmembrane region" description="Helical" evidence="6">
    <location>
        <begin position="89"/>
        <end position="107"/>
    </location>
</feature>
<dbReference type="InterPro" id="IPR002110">
    <property type="entry name" value="Ankyrin_rpt"/>
</dbReference>
<feature type="repeat" description="ANK" evidence="5">
    <location>
        <begin position="679"/>
        <end position="711"/>
    </location>
</feature>
<feature type="transmembrane region" description="Helical" evidence="6">
    <location>
        <begin position="174"/>
        <end position="196"/>
    </location>
</feature>
<feature type="transmembrane region" description="Helical" evidence="6">
    <location>
        <begin position="208"/>
        <end position="234"/>
    </location>
</feature>
<dbReference type="FunFam" id="1.20.1250.20:FF:000011">
    <property type="entry name" value="MFS multidrug transporter, putative"/>
    <property type="match status" value="1"/>
</dbReference>
<dbReference type="Gene3D" id="1.20.1250.20">
    <property type="entry name" value="MFS general substrate transporter like domains"/>
    <property type="match status" value="1"/>
</dbReference>
<feature type="repeat" description="ANK" evidence="5">
    <location>
        <begin position="646"/>
        <end position="678"/>
    </location>
</feature>
<evidence type="ECO:0000256" key="6">
    <source>
        <dbReference type="SAM" id="Phobius"/>
    </source>
</evidence>
<dbReference type="Proteomes" id="UP000186955">
    <property type="component" value="Unassembled WGS sequence"/>
</dbReference>
<evidence type="ECO:0000259" key="7">
    <source>
        <dbReference type="PROSITE" id="PS50850"/>
    </source>
</evidence>
<dbReference type="SMART" id="SM00248">
    <property type="entry name" value="ANK"/>
    <property type="match status" value="7"/>
</dbReference>
<dbReference type="PROSITE" id="PS50850">
    <property type="entry name" value="MFS"/>
    <property type="match status" value="1"/>
</dbReference>
<organism evidence="8 9">
    <name type="scientific">Penicillium subrubescens</name>
    <dbReference type="NCBI Taxonomy" id="1316194"/>
    <lineage>
        <taxon>Eukaryota</taxon>
        <taxon>Fungi</taxon>
        <taxon>Dikarya</taxon>
        <taxon>Ascomycota</taxon>
        <taxon>Pezizomycotina</taxon>
        <taxon>Eurotiomycetes</taxon>
        <taxon>Eurotiomycetidae</taxon>
        <taxon>Eurotiales</taxon>
        <taxon>Aspergillaceae</taxon>
        <taxon>Penicillium</taxon>
    </lineage>
</organism>
<evidence type="ECO:0000313" key="9">
    <source>
        <dbReference type="Proteomes" id="UP000186955"/>
    </source>
</evidence>
<dbReference type="InterPro" id="IPR020846">
    <property type="entry name" value="MFS_dom"/>
</dbReference>
<feature type="repeat" description="ANK" evidence="5">
    <location>
        <begin position="486"/>
        <end position="525"/>
    </location>
</feature>
<feature type="transmembrane region" description="Helical" evidence="6">
    <location>
        <begin position="360"/>
        <end position="379"/>
    </location>
</feature>
<evidence type="ECO:0000313" key="8">
    <source>
        <dbReference type="EMBL" id="OKP00423.1"/>
    </source>
</evidence>
<dbReference type="STRING" id="1316194.A0A1Q5TJM7"/>
<evidence type="ECO:0000256" key="2">
    <source>
        <dbReference type="ARBA" id="ARBA00022692"/>
    </source>
</evidence>
<evidence type="ECO:0000256" key="4">
    <source>
        <dbReference type="ARBA" id="ARBA00023136"/>
    </source>
</evidence>
<evidence type="ECO:0000256" key="5">
    <source>
        <dbReference type="PROSITE-ProRule" id="PRU00023"/>
    </source>
</evidence>
<dbReference type="CDD" id="cd17323">
    <property type="entry name" value="MFS_Tpo1_MDR_like"/>
    <property type="match status" value="1"/>
</dbReference>
<dbReference type="GO" id="GO:0005886">
    <property type="term" value="C:plasma membrane"/>
    <property type="evidence" value="ECO:0007669"/>
    <property type="project" value="TreeGrafter"/>
</dbReference>
<dbReference type="InterPro" id="IPR011701">
    <property type="entry name" value="MFS"/>
</dbReference>
<dbReference type="Pfam" id="PF07690">
    <property type="entry name" value="MFS_1"/>
    <property type="match status" value="1"/>
</dbReference>
<dbReference type="SUPFAM" id="SSF48403">
    <property type="entry name" value="Ankyrin repeat"/>
    <property type="match status" value="1"/>
</dbReference>
<dbReference type="GO" id="GO:0022857">
    <property type="term" value="F:transmembrane transporter activity"/>
    <property type="evidence" value="ECO:0007669"/>
    <property type="project" value="InterPro"/>
</dbReference>
<reference evidence="8 9" key="1">
    <citation type="submission" date="2016-10" db="EMBL/GenBank/DDBJ databases">
        <title>Genome sequence of the ascomycete fungus Penicillium subrubescens.</title>
        <authorList>
            <person name="De Vries R.P."/>
            <person name="Peng M."/>
            <person name="Dilokpimol A."/>
            <person name="Hilden K."/>
            <person name="Makela M.R."/>
            <person name="Grigoriev I."/>
            <person name="Riley R."/>
            <person name="Granchi Z."/>
        </authorList>
    </citation>
    <scope>NUCLEOTIDE SEQUENCE [LARGE SCALE GENOMIC DNA]</scope>
    <source>
        <strain evidence="8 9">CBS 132785</strain>
    </source>
</reference>
<evidence type="ECO:0000256" key="1">
    <source>
        <dbReference type="ARBA" id="ARBA00004141"/>
    </source>
</evidence>
<feature type="transmembrane region" description="Helical" evidence="6">
    <location>
        <begin position="417"/>
        <end position="440"/>
    </location>
</feature>
<dbReference type="AlphaFoldDB" id="A0A1Q5TJM7"/>
<dbReference type="SUPFAM" id="SSF103473">
    <property type="entry name" value="MFS general substrate transporter"/>
    <property type="match status" value="1"/>
</dbReference>
<dbReference type="Gene3D" id="1.25.40.20">
    <property type="entry name" value="Ankyrin repeat-containing domain"/>
    <property type="match status" value="2"/>
</dbReference>
<keyword evidence="9" id="KW-1185">Reference proteome</keyword>
<proteinExistence type="predicted"/>
<dbReference type="EMBL" id="MNBE01000647">
    <property type="protein sequence ID" value="OKP00423.1"/>
    <property type="molecule type" value="Genomic_DNA"/>
</dbReference>